<evidence type="ECO:0000313" key="13">
    <source>
        <dbReference type="Proteomes" id="UP000236569"/>
    </source>
</evidence>
<evidence type="ECO:0000313" key="12">
    <source>
        <dbReference type="EMBL" id="GBF04858.1"/>
    </source>
</evidence>
<evidence type="ECO:0000256" key="9">
    <source>
        <dbReference type="ARBA" id="ARBA00029440"/>
    </source>
</evidence>
<keyword evidence="3" id="KW-0436">Ligase</keyword>
<evidence type="ECO:0000256" key="7">
    <source>
        <dbReference type="ARBA" id="ARBA00022840"/>
    </source>
</evidence>
<dbReference type="InterPro" id="IPR016185">
    <property type="entry name" value="PreATP-grasp_dom_sf"/>
</dbReference>
<dbReference type="FunFam" id="3.30.1490.20:FF:000025">
    <property type="entry name" value="Alpha-aminoadipate--LysW ligase LysX protein"/>
    <property type="match status" value="1"/>
</dbReference>
<comment type="similarity">
    <text evidence="2">Belongs to the RimK family. LysX subfamily.</text>
</comment>
<dbReference type="FunFam" id="3.30.470.20:FF:000058">
    <property type="entry name" value="Alpha-aminoadipate--LysW ligase LysX protein"/>
    <property type="match status" value="1"/>
</dbReference>
<organism evidence="12 13">
    <name type="scientific">Deinococcus aerius</name>
    <dbReference type="NCBI Taxonomy" id="200253"/>
    <lineage>
        <taxon>Bacteria</taxon>
        <taxon>Thermotogati</taxon>
        <taxon>Deinococcota</taxon>
        <taxon>Deinococci</taxon>
        <taxon>Deinococcales</taxon>
        <taxon>Deinococcaceae</taxon>
        <taxon>Deinococcus</taxon>
    </lineage>
</organism>
<dbReference type="NCBIfam" id="TIGR00768">
    <property type="entry name" value="rimK_fam"/>
    <property type="match status" value="1"/>
</dbReference>
<evidence type="ECO:0000256" key="2">
    <source>
        <dbReference type="ARBA" id="ARBA00006239"/>
    </source>
</evidence>
<protein>
    <submittedName>
        <fullName evidence="12">Lysine biosynthesis protein LysX</fullName>
    </submittedName>
</protein>
<dbReference type="GO" id="GO:0009085">
    <property type="term" value="P:lysine biosynthetic process"/>
    <property type="evidence" value="ECO:0007669"/>
    <property type="project" value="InterPro"/>
</dbReference>
<dbReference type="Proteomes" id="UP000236569">
    <property type="component" value="Unassembled WGS sequence"/>
</dbReference>
<dbReference type="GO" id="GO:0005524">
    <property type="term" value="F:ATP binding"/>
    <property type="evidence" value="ECO:0007669"/>
    <property type="project" value="UniProtKB-UniRule"/>
</dbReference>
<dbReference type="InterPro" id="IPR011761">
    <property type="entry name" value="ATP-grasp"/>
</dbReference>
<keyword evidence="8" id="KW-0460">Magnesium</keyword>
<reference evidence="13" key="1">
    <citation type="submission" date="2018-01" db="EMBL/GenBank/DDBJ databases">
        <title>Draft Genome Sequence of the Radioresistant Bacterium Deinococcus aerius TR0125, Isolated from the Higher Atmosphere above Japan.</title>
        <authorList>
            <person name="Satoh K."/>
            <person name="Arai H."/>
            <person name="Sanzen T."/>
            <person name="Kawaguchi Y."/>
            <person name="Hayashi H."/>
            <person name="Yokobori S."/>
            <person name="Yamagishi A."/>
            <person name="Oono Y."/>
            <person name="Narumi I."/>
        </authorList>
    </citation>
    <scope>NUCLEOTIDE SEQUENCE [LARGE SCALE GENOMIC DNA]</scope>
    <source>
        <strain evidence="13">TR0125</strain>
    </source>
</reference>
<evidence type="ECO:0000256" key="4">
    <source>
        <dbReference type="ARBA" id="ARBA00022605"/>
    </source>
</evidence>
<dbReference type="Pfam" id="PF22626">
    <property type="entry name" value="LysX_preATP_grasp"/>
    <property type="match status" value="1"/>
</dbReference>
<evidence type="ECO:0000259" key="11">
    <source>
        <dbReference type="PROSITE" id="PS50975"/>
    </source>
</evidence>
<dbReference type="InterPro" id="IPR004666">
    <property type="entry name" value="Rp_bS6_RimK/Lys_biosynth_LsyX"/>
</dbReference>
<accession>A0A2I9DFL7</accession>
<dbReference type="PANTHER" id="PTHR21621">
    <property type="entry name" value="RIBOSOMAL PROTEIN S6 MODIFICATION PROTEIN"/>
    <property type="match status" value="1"/>
</dbReference>
<dbReference type="GO" id="GO:0005737">
    <property type="term" value="C:cytoplasm"/>
    <property type="evidence" value="ECO:0007669"/>
    <property type="project" value="TreeGrafter"/>
</dbReference>
<keyword evidence="13" id="KW-1185">Reference proteome</keyword>
<dbReference type="InterPro" id="IPR013815">
    <property type="entry name" value="ATP_grasp_subdomain_1"/>
</dbReference>
<dbReference type="AlphaFoldDB" id="A0A2I9DFL7"/>
<comment type="cofactor">
    <cofactor evidence="1">
        <name>Mg(2+)</name>
        <dbReference type="ChEBI" id="CHEBI:18420"/>
    </cofactor>
</comment>
<dbReference type="SUPFAM" id="SSF52440">
    <property type="entry name" value="PreATP-grasp domain"/>
    <property type="match status" value="1"/>
</dbReference>
<evidence type="ECO:0000256" key="6">
    <source>
        <dbReference type="ARBA" id="ARBA00022741"/>
    </source>
</evidence>
<evidence type="ECO:0000256" key="1">
    <source>
        <dbReference type="ARBA" id="ARBA00001946"/>
    </source>
</evidence>
<dbReference type="Pfam" id="PF08443">
    <property type="entry name" value="RimK"/>
    <property type="match status" value="1"/>
</dbReference>
<dbReference type="Gene3D" id="3.40.50.20">
    <property type="match status" value="1"/>
</dbReference>
<dbReference type="RefSeq" id="WP_165794075.1">
    <property type="nucleotide sequence ID" value="NZ_BFAG01000003.1"/>
</dbReference>
<dbReference type="PROSITE" id="PS50975">
    <property type="entry name" value="ATP_GRASP"/>
    <property type="match status" value="1"/>
</dbReference>
<dbReference type="NCBIfam" id="TIGR02144">
    <property type="entry name" value="LysX_arch"/>
    <property type="match status" value="1"/>
</dbReference>
<dbReference type="SUPFAM" id="SSF56059">
    <property type="entry name" value="Glutathione synthetase ATP-binding domain-like"/>
    <property type="match status" value="1"/>
</dbReference>
<dbReference type="EMBL" id="BFAG01000003">
    <property type="protein sequence ID" value="GBF04858.1"/>
    <property type="molecule type" value="Genomic_DNA"/>
</dbReference>
<name>A0A2I9DFL7_9DEIO</name>
<evidence type="ECO:0000256" key="8">
    <source>
        <dbReference type="ARBA" id="ARBA00022842"/>
    </source>
</evidence>
<keyword evidence="6 10" id="KW-0547">Nucleotide-binding</keyword>
<dbReference type="PANTHER" id="PTHR21621:SF0">
    <property type="entry name" value="BETA-CITRYLGLUTAMATE SYNTHASE B-RELATED"/>
    <property type="match status" value="1"/>
</dbReference>
<gene>
    <name evidence="12" type="ORF">DAERI_030024</name>
</gene>
<keyword evidence="5" id="KW-0479">Metal-binding</keyword>
<keyword evidence="4" id="KW-0028">Amino-acid biosynthesis</keyword>
<dbReference type="GO" id="GO:0018169">
    <property type="term" value="F:ribosomal S6-glutamic acid ligase activity"/>
    <property type="evidence" value="ECO:0007669"/>
    <property type="project" value="TreeGrafter"/>
</dbReference>
<dbReference type="InterPro" id="IPR054562">
    <property type="entry name" value="LysX/ArgX_preATP_grasp"/>
</dbReference>
<evidence type="ECO:0000256" key="3">
    <source>
        <dbReference type="ARBA" id="ARBA00022598"/>
    </source>
</evidence>
<keyword evidence="7 10" id="KW-0067">ATP-binding</keyword>
<comment type="pathway">
    <text evidence="9">Amino-acid biosynthesis.</text>
</comment>
<dbReference type="GO" id="GO:0009432">
    <property type="term" value="P:SOS response"/>
    <property type="evidence" value="ECO:0007669"/>
    <property type="project" value="TreeGrafter"/>
</dbReference>
<proteinExistence type="inferred from homology"/>
<dbReference type="InterPro" id="IPR011870">
    <property type="entry name" value="LysX_arch"/>
</dbReference>
<dbReference type="Gene3D" id="3.30.1490.20">
    <property type="entry name" value="ATP-grasp fold, A domain"/>
    <property type="match status" value="1"/>
</dbReference>
<dbReference type="Gene3D" id="3.30.470.20">
    <property type="entry name" value="ATP-grasp fold, B domain"/>
    <property type="match status" value="1"/>
</dbReference>
<evidence type="ECO:0000256" key="10">
    <source>
        <dbReference type="PROSITE-ProRule" id="PRU00409"/>
    </source>
</evidence>
<evidence type="ECO:0000256" key="5">
    <source>
        <dbReference type="ARBA" id="ARBA00022723"/>
    </source>
</evidence>
<comment type="caution">
    <text evidence="12">The sequence shown here is derived from an EMBL/GenBank/DDBJ whole genome shotgun (WGS) entry which is preliminary data.</text>
</comment>
<dbReference type="GO" id="GO:0046872">
    <property type="term" value="F:metal ion binding"/>
    <property type="evidence" value="ECO:0007669"/>
    <property type="project" value="UniProtKB-KW"/>
</dbReference>
<dbReference type="InterPro" id="IPR013651">
    <property type="entry name" value="ATP-grasp_RimK-type"/>
</dbReference>
<feature type="domain" description="ATP-grasp" evidence="11">
    <location>
        <begin position="93"/>
        <end position="277"/>
    </location>
</feature>
<sequence>MADLAVLYDRIRPDEKMLFEALDSLGVPYDKVYTPQLRVTFDDAGRVPWRVALERCVSQSRGHAVTRALEGLGVRVINPAHVIELCGDKLATNAALARADLPTPRTGVAFDGEAALALIEELGYPVVLKPTVGSWGRMVSRINDRDAAEAIIEHKEVLGGPQHGVFYVQELIRKPGRDIRAFVVGGECIGAIYRTSEHWITNTARGARASNCPVTPEIADLARRAAAAVSGEIVAIDLVEDPGRGLLVIEINHTMEFKNSVSTTGVDIPRRMGEYALGLLRGVASGKPVPEPVR</sequence>